<organism evidence="1 2">
    <name type="scientific">Massilia mucilaginosa</name>
    <dbReference type="NCBI Taxonomy" id="2609282"/>
    <lineage>
        <taxon>Bacteria</taxon>
        <taxon>Pseudomonadati</taxon>
        <taxon>Pseudomonadota</taxon>
        <taxon>Betaproteobacteria</taxon>
        <taxon>Burkholderiales</taxon>
        <taxon>Oxalobacteraceae</taxon>
        <taxon>Telluria group</taxon>
        <taxon>Massilia</taxon>
    </lineage>
</organism>
<gene>
    <name evidence="1" type="ORF">F2P45_04800</name>
</gene>
<evidence type="ECO:0000313" key="2">
    <source>
        <dbReference type="Proteomes" id="UP000609726"/>
    </source>
</evidence>
<dbReference type="RefSeq" id="WP_166871022.1">
    <property type="nucleotide sequence ID" value="NZ_WHJH01000003.1"/>
</dbReference>
<reference evidence="1 2" key="1">
    <citation type="submission" date="2019-10" db="EMBL/GenBank/DDBJ databases">
        <title>Taxonomy of Antarctic Massilia spp.: description of Massilia rubra sp. nov., Massilia aquatica sp. nov., Massilia mucilaginosa sp. nov., Massilia frigida sp. nov. isolated from streams, lakes and regoliths.</title>
        <authorList>
            <person name="Holochova P."/>
            <person name="Sedlacek I."/>
            <person name="Kralova S."/>
            <person name="Maslanova I."/>
            <person name="Busse H.-J."/>
            <person name="Stankova E."/>
            <person name="Vrbovska V."/>
            <person name="Kovarovic V."/>
            <person name="Bartak M."/>
            <person name="Svec P."/>
            <person name="Pantucek R."/>
        </authorList>
    </citation>
    <scope>NUCLEOTIDE SEQUENCE [LARGE SCALE GENOMIC DNA]</scope>
    <source>
        <strain evidence="1 2">CCM 8733</strain>
    </source>
</reference>
<dbReference type="Proteomes" id="UP000609726">
    <property type="component" value="Unassembled WGS sequence"/>
</dbReference>
<comment type="caution">
    <text evidence="1">The sequence shown here is derived from an EMBL/GenBank/DDBJ whole genome shotgun (WGS) entry which is preliminary data.</text>
</comment>
<name>A0ABX0NNK4_9BURK</name>
<protein>
    <submittedName>
        <fullName evidence="1">AAA family ATPase</fullName>
    </submittedName>
</protein>
<dbReference type="EMBL" id="WHJH01000003">
    <property type="protein sequence ID" value="NHZ88348.1"/>
    <property type="molecule type" value="Genomic_DNA"/>
</dbReference>
<evidence type="ECO:0000313" key="1">
    <source>
        <dbReference type="EMBL" id="NHZ88348.1"/>
    </source>
</evidence>
<proteinExistence type="predicted"/>
<accession>A0ABX0NNK4</accession>
<sequence>MIDQIYEAVERKYFESGDFNGMPIYALKGFFDVDTPEFRSVLRKGIENEVLTANFHGNTHIKPFSKMPTAKVLEVFDSAEYPSHTCLYPHPSKLASSPRLSGYAQAPYELELAKGGGQLDYRTFDLSVLEHYRNDPRYSYSTDFIHGQICIEDAYYESGKMAEHDQILLETFGFAYDDDLNRYVAVFLRYLSKLSPEHQRVWHAKEVSGNIKLHPDYYASSIEGSWGTRISIFEAFVMELQTINEMCALMKRPPLFRNSFSEDRPKEFGFLLRPTVAEFNDFILLLDKMMSDNIDKAFFGNDVEIETDEVRADGKIVVKPKGTVQILEAWFAKLFRAADEGPMKAMIASFKKVRKLRQAPAHKVNADAFDQEIFRKQRDIVIEAYDSVRTIRQAFANHPAVKKNPPEIDEQLFNGEIWDI</sequence>
<keyword evidence="2" id="KW-1185">Reference proteome</keyword>